<dbReference type="AlphaFoldDB" id="A0A0R3U117"/>
<evidence type="ECO:0000313" key="3">
    <source>
        <dbReference type="Proteomes" id="UP000267029"/>
    </source>
</evidence>
<protein>
    <submittedName>
        <fullName evidence="2 4">Uncharacterized protein</fullName>
    </submittedName>
</protein>
<organism evidence="4">
    <name type="scientific">Mesocestoides corti</name>
    <name type="common">Flatworm</name>
    <dbReference type="NCBI Taxonomy" id="53468"/>
    <lineage>
        <taxon>Eukaryota</taxon>
        <taxon>Metazoa</taxon>
        <taxon>Spiralia</taxon>
        <taxon>Lophotrochozoa</taxon>
        <taxon>Platyhelminthes</taxon>
        <taxon>Cestoda</taxon>
        <taxon>Eucestoda</taxon>
        <taxon>Cyclophyllidea</taxon>
        <taxon>Mesocestoididae</taxon>
        <taxon>Mesocestoides</taxon>
    </lineage>
</organism>
<dbReference type="WBParaSite" id="MCU_000661-RA">
    <property type="protein sequence ID" value="MCU_000661-RA"/>
    <property type="gene ID" value="MCU_000661"/>
</dbReference>
<name>A0A0R3U117_MESCO</name>
<evidence type="ECO:0000313" key="2">
    <source>
        <dbReference type="EMBL" id="VDD74014.1"/>
    </source>
</evidence>
<reference evidence="2 3" key="1">
    <citation type="submission" date="2018-10" db="EMBL/GenBank/DDBJ databases">
        <authorList>
            <consortium name="Pathogen Informatics"/>
        </authorList>
    </citation>
    <scope>NUCLEOTIDE SEQUENCE [LARGE SCALE GENOMIC DNA]</scope>
</reference>
<feature type="region of interest" description="Disordered" evidence="1">
    <location>
        <begin position="1"/>
        <end position="21"/>
    </location>
</feature>
<accession>A0A0R3U117</accession>
<sequence>MAGTDTETTTPNVKGGSGRILRPNAALVTSHSSRDQHLVHTTDLGPDHRIMQGDTVEPRRNQYLFTVLSSGLLTRR</sequence>
<evidence type="ECO:0000313" key="4">
    <source>
        <dbReference type="WBParaSite" id="MCU_000661-RA"/>
    </source>
</evidence>
<dbReference type="Proteomes" id="UP000267029">
    <property type="component" value="Unassembled WGS sequence"/>
</dbReference>
<evidence type="ECO:0000256" key="1">
    <source>
        <dbReference type="SAM" id="MobiDB-lite"/>
    </source>
</evidence>
<dbReference type="EMBL" id="UXSR01000001">
    <property type="protein sequence ID" value="VDD74014.1"/>
    <property type="molecule type" value="Genomic_DNA"/>
</dbReference>
<feature type="compositionally biased region" description="Polar residues" evidence="1">
    <location>
        <begin position="1"/>
        <end position="12"/>
    </location>
</feature>
<keyword evidence="3" id="KW-1185">Reference proteome</keyword>
<gene>
    <name evidence="2" type="ORF">MCOS_LOCUS17</name>
</gene>
<proteinExistence type="predicted"/>
<reference evidence="4" key="2">
    <citation type="submission" date="2019-11" db="UniProtKB">
        <authorList>
            <consortium name="WormBaseParasite"/>
        </authorList>
    </citation>
    <scope>IDENTIFICATION</scope>
</reference>